<evidence type="ECO:0000256" key="2">
    <source>
        <dbReference type="SAM" id="Phobius"/>
    </source>
</evidence>
<keyword evidence="4" id="KW-1185">Reference proteome</keyword>
<dbReference type="Proteomes" id="UP001595850">
    <property type="component" value="Unassembled WGS sequence"/>
</dbReference>
<keyword evidence="2" id="KW-0812">Transmembrane</keyword>
<proteinExistence type="predicted"/>
<evidence type="ECO:0000313" key="3">
    <source>
        <dbReference type="EMBL" id="MFC4062291.1"/>
    </source>
</evidence>
<gene>
    <name evidence="3" type="ORF">ACFOWE_28660</name>
</gene>
<dbReference type="RefSeq" id="WP_377293275.1">
    <property type="nucleotide sequence ID" value="NZ_JBHSBM010000042.1"/>
</dbReference>
<feature type="transmembrane region" description="Helical" evidence="2">
    <location>
        <begin position="42"/>
        <end position="64"/>
    </location>
</feature>
<comment type="caution">
    <text evidence="3">The sequence shown here is derived from an EMBL/GenBank/DDBJ whole genome shotgun (WGS) entry which is preliminary data.</text>
</comment>
<name>A0ABV8IGJ4_9ACTN</name>
<dbReference type="EMBL" id="JBHSBM010000042">
    <property type="protein sequence ID" value="MFC4062291.1"/>
    <property type="molecule type" value="Genomic_DNA"/>
</dbReference>
<keyword evidence="2" id="KW-0472">Membrane</keyword>
<reference evidence="4" key="1">
    <citation type="journal article" date="2019" name="Int. J. Syst. Evol. Microbiol.">
        <title>The Global Catalogue of Microorganisms (GCM) 10K type strain sequencing project: providing services to taxonomists for standard genome sequencing and annotation.</title>
        <authorList>
            <consortium name="The Broad Institute Genomics Platform"/>
            <consortium name="The Broad Institute Genome Sequencing Center for Infectious Disease"/>
            <person name="Wu L."/>
            <person name="Ma J."/>
        </authorList>
    </citation>
    <scope>NUCLEOTIDE SEQUENCE [LARGE SCALE GENOMIC DNA]</scope>
    <source>
        <strain evidence="4">TBRC 4489</strain>
    </source>
</reference>
<dbReference type="NCBIfam" id="NF041681">
    <property type="entry name" value="HGxxPAAW"/>
    <property type="match status" value="1"/>
</dbReference>
<organism evidence="3 4">
    <name type="scientific">Planomonospora corallina</name>
    <dbReference type="NCBI Taxonomy" id="1806052"/>
    <lineage>
        <taxon>Bacteria</taxon>
        <taxon>Bacillati</taxon>
        <taxon>Actinomycetota</taxon>
        <taxon>Actinomycetes</taxon>
        <taxon>Streptosporangiales</taxon>
        <taxon>Streptosporangiaceae</taxon>
        <taxon>Planomonospora</taxon>
    </lineage>
</organism>
<sequence>MSGVHGDYDLGHTVAGWTGCALAVTGSAAVGASICAAWLPGVWLGTGVIAAAGLTTWVLHLMGWGKPSGPRPSQERDWRVRDPMTAHAGCLGCRLAGRRARHGTGQEAGRRTGQEAGAARDTREATAALLTSSG</sequence>
<evidence type="ECO:0000256" key="1">
    <source>
        <dbReference type="SAM" id="MobiDB-lite"/>
    </source>
</evidence>
<evidence type="ECO:0000313" key="4">
    <source>
        <dbReference type="Proteomes" id="UP001595850"/>
    </source>
</evidence>
<feature type="compositionally biased region" description="Basic and acidic residues" evidence="1">
    <location>
        <begin position="108"/>
        <end position="124"/>
    </location>
</feature>
<keyword evidence="2" id="KW-1133">Transmembrane helix</keyword>
<accession>A0ABV8IGJ4</accession>
<feature type="region of interest" description="Disordered" evidence="1">
    <location>
        <begin position="100"/>
        <end position="134"/>
    </location>
</feature>
<protein>
    <submittedName>
        <fullName evidence="3">HGxxPAAW family protein</fullName>
    </submittedName>
</protein>